<dbReference type="GO" id="GO:0080031">
    <property type="term" value="F:methyl salicylate esterase activity"/>
    <property type="evidence" value="ECO:0007669"/>
    <property type="project" value="TreeGrafter"/>
</dbReference>
<protein>
    <submittedName>
        <fullName evidence="4">Methylesterase 1-like</fullName>
    </submittedName>
</protein>
<dbReference type="InterPro" id="IPR000073">
    <property type="entry name" value="AB_hydrolase_1"/>
</dbReference>
<dbReference type="Pfam" id="PF12697">
    <property type="entry name" value="Abhydrolase_6"/>
    <property type="match status" value="1"/>
</dbReference>
<dbReference type="InterPro" id="IPR029058">
    <property type="entry name" value="AB_hydrolase_fold"/>
</dbReference>
<dbReference type="InterPro" id="IPR045889">
    <property type="entry name" value="MES/HNL"/>
</dbReference>
<gene>
    <name evidence="4" type="primary">LOC111300008</name>
</gene>
<evidence type="ECO:0000313" key="3">
    <source>
        <dbReference type="Proteomes" id="UP000515121"/>
    </source>
</evidence>
<dbReference type="GO" id="GO:0009696">
    <property type="term" value="P:salicylic acid metabolic process"/>
    <property type="evidence" value="ECO:0007669"/>
    <property type="project" value="TreeGrafter"/>
</dbReference>
<evidence type="ECO:0000313" key="4">
    <source>
        <dbReference type="RefSeq" id="XP_022751313.1"/>
    </source>
</evidence>
<accession>A0A6P5ZEQ3</accession>
<dbReference type="SUPFAM" id="SSF53474">
    <property type="entry name" value="alpha/beta-Hydrolases"/>
    <property type="match status" value="1"/>
</dbReference>
<feature type="domain" description="AB hydrolase-1" evidence="2">
    <location>
        <begin position="10"/>
        <end position="254"/>
    </location>
</feature>
<dbReference type="AlphaFoldDB" id="A0A6P5ZEQ3"/>
<dbReference type="KEGG" id="dzi:111300008"/>
<dbReference type="OrthoDB" id="408373at2759"/>
<name>A0A6P5ZEQ3_DURZI</name>
<keyword evidence="1" id="KW-0378">Hydrolase</keyword>
<dbReference type="GeneID" id="111300008"/>
<keyword evidence="3" id="KW-1185">Reference proteome</keyword>
<evidence type="ECO:0000256" key="1">
    <source>
        <dbReference type="ARBA" id="ARBA00022801"/>
    </source>
</evidence>
<dbReference type="GO" id="GO:0080030">
    <property type="term" value="F:methyl indole-3-acetate esterase activity"/>
    <property type="evidence" value="ECO:0007669"/>
    <property type="project" value="TreeGrafter"/>
</dbReference>
<dbReference type="PANTHER" id="PTHR10992:SF1083">
    <property type="entry name" value="METHYLESTERASE 1"/>
    <property type="match status" value="1"/>
</dbReference>
<dbReference type="FunFam" id="3.40.50.1820:FF:000051">
    <property type="entry name" value="(S)-hydroxynitrile lyase"/>
    <property type="match status" value="1"/>
</dbReference>
<organism evidence="3 4">
    <name type="scientific">Durio zibethinus</name>
    <name type="common">Durian</name>
    <dbReference type="NCBI Taxonomy" id="66656"/>
    <lineage>
        <taxon>Eukaryota</taxon>
        <taxon>Viridiplantae</taxon>
        <taxon>Streptophyta</taxon>
        <taxon>Embryophyta</taxon>
        <taxon>Tracheophyta</taxon>
        <taxon>Spermatophyta</taxon>
        <taxon>Magnoliopsida</taxon>
        <taxon>eudicotyledons</taxon>
        <taxon>Gunneridae</taxon>
        <taxon>Pentapetalae</taxon>
        <taxon>rosids</taxon>
        <taxon>malvids</taxon>
        <taxon>Malvales</taxon>
        <taxon>Malvaceae</taxon>
        <taxon>Helicteroideae</taxon>
        <taxon>Durio</taxon>
    </lineage>
</organism>
<dbReference type="GO" id="GO:0080032">
    <property type="term" value="F:methyl jasmonate esterase activity"/>
    <property type="evidence" value="ECO:0007669"/>
    <property type="project" value="TreeGrafter"/>
</dbReference>
<dbReference type="RefSeq" id="XP_022751313.1">
    <property type="nucleotide sequence ID" value="XM_022895578.1"/>
</dbReference>
<proteinExistence type="predicted"/>
<dbReference type="Gene3D" id="3.40.50.1820">
    <property type="entry name" value="alpha/beta hydrolase"/>
    <property type="match status" value="1"/>
</dbReference>
<sequence length="265" mass="29774">MAENKREKHFVLVHGMCKGAWCWYKLKTQLESAGYRVTALDLAASGINMKMKSIEDILTFHEYSEPLLEMLASLPSNEKVILVGHSLGGINLALAMDKFPEKISVGVFLTASMPDTTHQPSYVLDKCFGNVSAEEWLDTQYSPYSGPEQPLISVTLGPQFMASYLYQQCPVEDLELAKTLVRPGSAFLPDLSKATKFSDEGYGSTARVYLVCKEDRVMPEEFQRWMIENHQVNNVMEIEGADHMAMLSKPQEVCRCLLEIGKQYA</sequence>
<reference evidence="4" key="1">
    <citation type="submission" date="2025-08" db="UniProtKB">
        <authorList>
            <consortium name="RefSeq"/>
        </authorList>
    </citation>
    <scope>IDENTIFICATION</scope>
    <source>
        <tissue evidence="4">Fruit stalk</tissue>
    </source>
</reference>
<dbReference type="Proteomes" id="UP000515121">
    <property type="component" value="Unplaced"/>
</dbReference>
<evidence type="ECO:0000259" key="2">
    <source>
        <dbReference type="Pfam" id="PF12697"/>
    </source>
</evidence>
<dbReference type="GO" id="GO:0009694">
    <property type="term" value="P:jasmonic acid metabolic process"/>
    <property type="evidence" value="ECO:0007669"/>
    <property type="project" value="TreeGrafter"/>
</dbReference>
<dbReference type="PANTHER" id="PTHR10992">
    <property type="entry name" value="METHYLESTERASE FAMILY MEMBER"/>
    <property type="match status" value="1"/>
</dbReference>